<dbReference type="RefSeq" id="XP_017775759.1">
    <property type="nucleotide sequence ID" value="XM_017920270.1"/>
</dbReference>
<sequence length="314" mass="33672">MKSFMVLAALVAVASGDIGIDLGSGYQYGKPSRSYIPVSPVGLHNRHAGDGTYSPANTHYTTTYTIGNTAGNYKGYTTTTHHLYTTIVEPSFPVYLHHQQQQQQQLQQQQHTVSPLPTVVHQKFFFDAPEDLGETHVRIHVQPAAVAAQKSIFIKAPTSKVVSHVDVPQPQPAEKTKVYVLVKKPEEQQDIVVPAAVPAPAAQPEVFFVKYKNQHEAEQKIQDIQEGANLGGQSAKKVHSDHELISSIKDGVDAHVHHGNDFGVVVNSVGGIHPIAGGIGTNVVTISGPTINSGEGIVSSTTIKYGPAGESGPY</sequence>
<organism evidence="3 4">
    <name type="scientific">Nicrophorus vespilloides</name>
    <name type="common">Boreal carrion beetle</name>
    <dbReference type="NCBI Taxonomy" id="110193"/>
    <lineage>
        <taxon>Eukaryota</taxon>
        <taxon>Metazoa</taxon>
        <taxon>Ecdysozoa</taxon>
        <taxon>Arthropoda</taxon>
        <taxon>Hexapoda</taxon>
        <taxon>Insecta</taxon>
        <taxon>Pterygota</taxon>
        <taxon>Neoptera</taxon>
        <taxon>Endopterygota</taxon>
        <taxon>Coleoptera</taxon>
        <taxon>Polyphaga</taxon>
        <taxon>Staphyliniformia</taxon>
        <taxon>Silphidae</taxon>
        <taxon>Nicrophorinae</taxon>
        <taxon>Nicrophorus</taxon>
    </lineage>
</organism>
<accession>A0ABM1MMF9</accession>
<dbReference type="SMART" id="SM00690">
    <property type="entry name" value="DM5"/>
    <property type="match status" value="1"/>
</dbReference>
<feature type="domain" description="DUF243" evidence="2">
    <location>
        <begin position="118"/>
        <end position="214"/>
    </location>
</feature>
<dbReference type="Pfam" id="PF03103">
    <property type="entry name" value="DUF243"/>
    <property type="match status" value="1"/>
</dbReference>
<dbReference type="PANTHER" id="PTHR31927:SF2">
    <property type="entry name" value="FI07246P-RELATED"/>
    <property type="match status" value="1"/>
</dbReference>
<protein>
    <submittedName>
        <fullName evidence="4">Uncharacterized protein LOC108562066</fullName>
    </submittedName>
</protein>
<evidence type="ECO:0000313" key="3">
    <source>
        <dbReference type="Proteomes" id="UP000695000"/>
    </source>
</evidence>
<dbReference type="GeneID" id="108562066"/>
<keyword evidence="3" id="KW-1185">Reference proteome</keyword>
<dbReference type="PANTHER" id="PTHR31927">
    <property type="entry name" value="FI07246P-RELATED-RELATED"/>
    <property type="match status" value="1"/>
</dbReference>
<feature type="signal peptide" evidence="1">
    <location>
        <begin position="1"/>
        <end position="16"/>
    </location>
</feature>
<evidence type="ECO:0000256" key="1">
    <source>
        <dbReference type="SAM" id="SignalP"/>
    </source>
</evidence>
<gene>
    <name evidence="4" type="primary">LOC108562066</name>
</gene>
<dbReference type="InterPro" id="IPR004145">
    <property type="entry name" value="DUF243"/>
</dbReference>
<reference evidence="4" key="1">
    <citation type="submission" date="2025-08" db="UniProtKB">
        <authorList>
            <consortium name="RefSeq"/>
        </authorList>
    </citation>
    <scope>IDENTIFICATION</scope>
    <source>
        <tissue evidence="4">Whole Larva</tissue>
    </source>
</reference>
<dbReference type="Proteomes" id="UP000695000">
    <property type="component" value="Unplaced"/>
</dbReference>
<keyword evidence="1" id="KW-0732">Signal</keyword>
<evidence type="ECO:0000259" key="2">
    <source>
        <dbReference type="SMART" id="SM00690"/>
    </source>
</evidence>
<proteinExistence type="predicted"/>
<name>A0ABM1MMF9_NICVS</name>
<feature type="chain" id="PRO_5047158283" evidence="1">
    <location>
        <begin position="17"/>
        <end position="314"/>
    </location>
</feature>
<evidence type="ECO:0000313" key="4">
    <source>
        <dbReference type="RefSeq" id="XP_017775759.1"/>
    </source>
</evidence>